<dbReference type="Proteomes" id="UP001152797">
    <property type="component" value="Unassembled WGS sequence"/>
</dbReference>
<dbReference type="EMBL" id="CAMXCT030000186">
    <property type="protein sequence ID" value="CAL4762496.1"/>
    <property type="molecule type" value="Genomic_DNA"/>
</dbReference>
<accession>A0A9P1FFK1</accession>
<dbReference type="Gene3D" id="1.25.40.10">
    <property type="entry name" value="Tetratricopeptide repeat domain"/>
    <property type="match status" value="1"/>
</dbReference>
<gene>
    <name evidence="2" type="ORF">C1SCF055_LOCUS3536</name>
</gene>
<dbReference type="GO" id="GO:0010960">
    <property type="term" value="P:magnesium ion homeostasis"/>
    <property type="evidence" value="ECO:0007669"/>
    <property type="project" value="InterPro"/>
</dbReference>
<proteinExistence type="predicted"/>
<evidence type="ECO:0000313" key="4">
    <source>
        <dbReference type="Proteomes" id="UP001152797"/>
    </source>
</evidence>
<dbReference type="InterPro" id="IPR045095">
    <property type="entry name" value="ACDP"/>
</dbReference>
<keyword evidence="4" id="KW-1185">Reference proteome</keyword>
<name>A0A9P1FFK1_9DINO</name>
<keyword evidence="1" id="KW-0677">Repeat</keyword>
<dbReference type="GO" id="GO:0030026">
    <property type="term" value="P:intracellular manganese ion homeostasis"/>
    <property type="evidence" value="ECO:0007669"/>
    <property type="project" value="TreeGrafter"/>
</dbReference>
<evidence type="ECO:0000256" key="1">
    <source>
        <dbReference type="ARBA" id="ARBA00022737"/>
    </source>
</evidence>
<dbReference type="InterPro" id="IPR011990">
    <property type="entry name" value="TPR-like_helical_dom_sf"/>
</dbReference>
<evidence type="ECO:0000313" key="3">
    <source>
        <dbReference type="EMBL" id="CAL4762496.1"/>
    </source>
</evidence>
<organism evidence="2">
    <name type="scientific">Cladocopium goreaui</name>
    <dbReference type="NCBI Taxonomy" id="2562237"/>
    <lineage>
        <taxon>Eukaryota</taxon>
        <taxon>Sar</taxon>
        <taxon>Alveolata</taxon>
        <taxon>Dinophyceae</taxon>
        <taxon>Suessiales</taxon>
        <taxon>Symbiodiniaceae</taxon>
        <taxon>Cladocopium</taxon>
    </lineage>
</organism>
<reference evidence="3 4" key="2">
    <citation type="submission" date="2024-05" db="EMBL/GenBank/DDBJ databases">
        <authorList>
            <person name="Chen Y."/>
            <person name="Shah S."/>
            <person name="Dougan E. K."/>
            <person name="Thang M."/>
            <person name="Chan C."/>
        </authorList>
    </citation>
    <scope>NUCLEOTIDE SEQUENCE [LARGE SCALE GENOMIC DNA]</scope>
</reference>
<reference evidence="2" key="1">
    <citation type="submission" date="2022-10" db="EMBL/GenBank/DDBJ databases">
        <authorList>
            <person name="Chen Y."/>
            <person name="Dougan E. K."/>
            <person name="Chan C."/>
            <person name="Rhodes N."/>
            <person name="Thang M."/>
        </authorList>
    </citation>
    <scope>NUCLEOTIDE SEQUENCE</scope>
</reference>
<dbReference type="SUPFAM" id="SSF48452">
    <property type="entry name" value="TPR-like"/>
    <property type="match status" value="1"/>
</dbReference>
<dbReference type="PANTHER" id="PTHR12064:SF97">
    <property type="entry name" value="METAL TRANSPORTER CNNM-5"/>
    <property type="match status" value="1"/>
</dbReference>
<dbReference type="AlphaFoldDB" id="A0A9P1FFK1"/>
<sequence>MATMQIWLDVISVLICVLSAALAAGLTLGLATLEPFGLQVILASRPEDCLTSEERQRLRLEQQCASRILPLVKDHHLLLVTLLLFNTVANEADRFRSDLLASLFDVSPLGDADPEVPSGEPDFCMKGGLIEEAIREFHSVCNRVPRNAVARTNLGSAYFERGDEDAALHWFRYAYRGWADAPEVVVLLEESEMEAYPSTPKSSKSLLLINGKKQCWVPVF</sequence>
<dbReference type="GO" id="GO:0005737">
    <property type="term" value="C:cytoplasm"/>
    <property type="evidence" value="ECO:0007669"/>
    <property type="project" value="TreeGrafter"/>
</dbReference>
<dbReference type="EMBL" id="CAMXCT010000186">
    <property type="protein sequence ID" value="CAI3975184.1"/>
    <property type="molecule type" value="Genomic_DNA"/>
</dbReference>
<protein>
    <submittedName>
        <fullName evidence="3">DUF21 domain-containing protein At1g47330 (CBS domain-containing protein CBSDUF7)</fullName>
    </submittedName>
</protein>
<comment type="caution">
    <text evidence="2">The sequence shown here is derived from an EMBL/GenBank/DDBJ whole genome shotgun (WGS) entry which is preliminary data.</text>
</comment>
<dbReference type="PANTHER" id="PTHR12064">
    <property type="entry name" value="METAL TRANSPORTER CNNM"/>
    <property type="match status" value="1"/>
</dbReference>
<dbReference type="EMBL" id="CAMXCT020000186">
    <property type="protein sequence ID" value="CAL1128559.1"/>
    <property type="molecule type" value="Genomic_DNA"/>
</dbReference>
<evidence type="ECO:0000313" key="2">
    <source>
        <dbReference type="EMBL" id="CAI3975184.1"/>
    </source>
</evidence>